<dbReference type="Pfam" id="PF12849">
    <property type="entry name" value="PBP_like_2"/>
    <property type="match status" value="1"/>
</dbReference>
<reference evidence="3 4" key="1">
    <citation type="submission" date="2015-07" db="EMBL/GenBank/DDBJ databases">
        <title>Genome sequence of Levilinea saccharolytica DSM 16555.</title>
        <authorList>
            <person name="Hemp J."/>
            <person name="Ward L.M."/>
            <person name="Pace L.A."/>
            <person name="Fischer W.W."/>
        </authorList>
    </citation>
    <scope>NUCLEOTIDE SEQUENCE [LARGE SCALE GENOMIC DNA]</scope>
    <source>
        <strain evidence="3 4">KIBI-1</strain>
    </source>
</reference>
<dbReference type="PROSITE" id="PS51257">
    <property type="entry name" value="PROKAR_LIPOPROTEIN"/>
    <property type="match status" value="1"/>
</dbReference>
<keyword evidence="4" id="KW-1185">Reference proteome</keyword>
<keyword evidence="1" id="KW-0732">Signal</keyword>
<comment type="caution">
    <text evidence="3">The sequence shown here is derived from an EMBL/GenBank/DDBJ whole genome shotgun (WGS) entry which is preliminary data.</text>
</comment>
<evidence type="ECO:0000256" key="1">
    <source>
        <dbReference type="SAM" id="SignalP"/>
    </source>
</evidence>
<name>A0A0P6YMB0_9CHLR</name>
<proteinExistence type="predicted"/>
<dbReference type="Gene3D" id="3.40.190.10">
    <property type="entry name" value="Periplasmic binding protein-like II"/>
    <property type="match status" value="2"/>
</dbReference>
<evidence type="ECO:0000313" key="4">
    <source>
        <dbReference type="Proteomes" id="UP000050501"/>
    </source>
</evidence>
<evidence type="ECO:0000313" key="3">
    <source>
        <dbReference type="EMBL" id="KPL91758.1"/>
    </source>
</evidence>
<feature type="chain" id="PRO_5006133720" evidence="1">
    <location>
        <begin position="33"/>
        <end position="323"/>
    </location>
</feature>
<gene>
    <name evidence="3" type="ORF">ADN01_00225</name>
</gene>
<dbReference type="PANTHER" id="PTHR37945:SF1">
    <property type="entry name" value="EXTRACELLULAR TUNGSTATE BINDING PROTEIN"/>
    <property type="match status" value="1"/>
</dbReference>
<dbReference type="SUPFAM" id="SSF53850">
    <property type="entry name" value="Periplasmic binding protein-like II"/>
    <property type="match status" value="1"/>
</dbReference>
<dbReference type="PANTHER" id="PTHR37945">
    <property type="entry name" value="EXTRACELLULAR TUNGSTATE BINDING PROTEIN"/>
    <property type="match status" value="1"/>
</dbReference>
<dbReference type="STRING" id="229921.ADN01_00225"/>
<dbReference type="InterPro" id="IPR052738">
    <property type="entry name" value="ABC-Tungstate_binding"/>
</dbReference>
<dbReference type="EMBL" id="LGCM01000002">
    <property type="protein sequence ID" value="KPL91758.1"/>
    <property type="molecule type" value="Genomic_DNA"/>
</dbReference>
<dbReference type="Proteomes" id="UP000050501">
    <property type="component" value="Unassembled WGS sequence"/>
</dbReference>
<organism evidence="3 4">
    <name type="scientific">Levilinea saccharolytica</name>
    <dbReference type="NCBI Taxonomy" id="229921"/>
    <lineage>
        <taxon>Bacteria</taxon>
        <taxon>Bacillati</taxon>
        <taxon>Chloroflexota</taxon>
        <taxon>Anaerolineae</taxon>
        <taxon>Anaerolineales</taxon>
        <taxon>Anaerolineaceae</taxon>
        <taxon>Levilinea</taxon>
    </lineage>
</organism>
<evidence type="ECO:0000259" key="2">
    <source>
        <dbReference type="Pfam" id="PF12849"/>
    </source>
</evidence>
<dbReference type="AlphaFoldDB" id="A0A0P6YMB0"/>
<dbReference type="InterPro" id="IPR024370">
    <property type="entry name" value="PBP_domain"/>
</dbReference>
<protein>
    <submittedName>
        <fullName evidence="3">Tungsten ABC transporter substrate-binding protein</fullName>
    </submittedName>
</protein>
<dbReference type="PATRIC" id="fig|229921.5.peg.3410"/>
<sequence>MIMRSLTQMRPWMALMLAFALVLAACTPAAPAAPTAVPAPVDVPAPTDVPAEPAAPTAEAPAAPAAPAVTELILATTTSTRDSGLLDVLLPVFQEKSGYQVKMVAVGSGQALKMGEEGNADVLLVHAPAAEKELMDQGFGKERLLVMHNDFIFVGPKEDPAGVKGVKAPADVLKKIAESKAVFVSRGDDSGTHKMELNLWKAAGITPEGDWYLQSGQGMGETLRIASEKAGYTLTDRATYLAQKDTLELEILVEGDASLLNIYHVITVNPEKWPKVNVEGAKAFADFLVAADTQKMISEFGVEKYGQPLFFADAGKAEDAVGK</sequence>
<accession>A0A0P6YMB0</accession>
<feature type="domain" description="PBP" evidence="2">
    <location>
        <begin position="65"/>
        <end position="290"/>
    </location>
</feature>
<feature type="signal peptide" evidence="1">
    <location>
        <begin position="1"/>
        <end position="32"/>
    </location>
</feature>